<evidence type="ECO:0000313" key="2">
    <source>
        <dbReference type="Proteomes" id="UP001052655"/>
    </source>
</evidence>
<gene>
    <name evidence="1" type="ORF">Sdagh_14950</name>
</gene>
<dbReference type="Proteomes" id="UP001052655">
    <property type="component" value="Unassembled WGS sequence"/>
</dbReference>
<evidence type="ECO:0008006" key="3">
    <source>
        <dbReference type="Google" id="ProtNLM"/>
    </source>
</evidence>
<comment type="caution">
    <text evidence="1">The sequence shown here is derived from an EMBL/GenBank/DDBJ whole genome shotgun (WGS) entry which is preliminary data.</text>
</comment>
<sequence length="113" mass="11798">MLGVGLVGLVVLDAGGLVYGAGDTMPCLSALPCVKRLPVRGGCAGRAGKASRRRAVALESLSHWNSRLPRPAGVTVHRRSDSGGRAWRVGGRVQCLFLDLVAGWSGFVGVFRA</sequence>
<reference evidence="1" key="1">
    <citation type="submission" date="2024-05" db="EMBL/GenBank/DDBJ databases">
        <title>Whole genome shotgun sequence of Streptomyces daghestanicus NBRC 12762.</title>
        <authorList>
            <person name="Komaki H."/>
            <person name="Tamura T."/>
        </authorList>
    </citation>
    <scope>NUCLEOTIDE SEQUENCE</scope>
    <source>
        <strain evidence="1">NBRC 12762</strain>
    </source>
</reference>
<proteinExistence type="predicted"/>
<protein>
    <recommendedName>
        <fullName evidence="3">Secreted protein</fullName>
    </recommendedName>
</protein>
<evidence type="ECO:0000313" key="1">
    <source>
        <dbReference type="EMBL" id="GHI29765.1"/>
    </source>
</evidence>
<keyword evidence="2" id="KW-1185">Reference proteome</keyword>
<name>A0ABQ3PXM6_9ACTN</name>
<dbReference type="EMBL" id="BNDX01000007">
    <property type="protein sequence ID" value="GHI29765.1"/>
    <property type="molecule type" value="Genomic_DNA"/>
</dbReference>
<organism evidence="1 2">
    <name type="scientific">Streptomyces daghestanicus</name>
    <dbReference type="NCBI Taxonomy" id="66885"/>
    <lineage>
        <taxon>Bacteria</taxon>
        <taxon>Bacillati</taxon>
        <taxon>Actinomycetota</taxon>
        <taxon>Actinomycetes</taxon>
        <taxon>Kitasatosporales</taxon>
        <taxon>Streptomycetaceae</taxon>
        <taxon>Streptomyces</taxon>
    </lineage>
</organism>
<accession>A0ABQ3PXM6</accession>